<dbReference type="InterPro" id="IPR021362">
    <property type="entry name" value="DUF2834"/>
</dbReference>
<protein>
    <recommendedName>
        <fullName evidence="4">K+-transporting ATPase, A chain</fullName>
    </recommendedName>
</protein>
<evidence type="ECO:0000313" key="2">
    <source>
        <dbReference type="EMBL" id="EBA08454.1"/>
    </source>
</evidence>
<comment type="caution">
    <text evidence="2">The sequence shown here is derived from an EMBL/GenBank/DDBJ whole genome shotgun (WGS) entry which is preliminary data.</text>
</comment>
<dbReference type="Pfam" id="PF11196">
    <property type="entry name" value="DUF2834"/>
    <property type="match status" value="1"/>
</dbReference>
<evidence type="ECO:0000313" key="3">
    <source>
        <dbReference type="Proteomes" id="UP000005713"/>
    </source>
</evidence>
<dbReference type="OrthoDB" id="2619901at2"/>
<dbReference type="Proteomes" id="UP000005713">
    <property type="component" value="Unassembled WGS sequence"/>
</dbReference>
<keyword evidence="3" id="KW-1185">Reference proteome</keyword>
<feature type="transmembrane region" description="Helical" evidence="1">
    <location>
        <begin position="43"/>
        <end position="64"/>
    </location>
</feature>
<dbReference type="RefSeq" id="WP_005858362.1">
    <property type="nucleotide sequence ID" value="NZ_AAYA01000005.1"/>
</dbReference>
<feature type="transmembrane region" description="Helical" evidence="1">
    <location>
        <begin position="76"/>
        <end position="97"/>
    </location>
</feature>
<gene>
    <name evidence="2" type="ORF">SSE37_16618</name>
</gene>
<name>A3K2P5_SAGS3</name>
<keyword evidence="1" id="KW-1133">Transmembrane helix</keyword>
<dbReference type="EMBL" id="AAYA01000005">
    <property type="protein sequence ID" value="EBA08454.1"/>
    <property type="molecule type" value="Genomic_DNA"/>
</dbReference>
<sequence length="103" mass="11686">MLRVLWLLLAVWGAVHPMYWFVSFLSANGWDVGLMIDAWFVNASTTALTWDLTISAVVLTVWVLAEVSVRRNWEALLAIPATFLIGVSCGFPLYLWFRSRPVV</sequence>
<accession>A3K2P5</accession>
<keyword evidence="1" id="KW-0472">Membrane</keyword>
<evidence type="ECO:0000256" key="1">
    <source>
        <dbReference type="SAM" id="Phobius"/>
    </source>
</evidence>
<proteinExistence type="predicted"/>
<dbReference type="eggNOG" id="ENOG503307H">
    <property type="taxonomic scope" value="Bacteria"/>
</dbReference>
<reference evidence="2 3" key="1">
    <citation type="submission" date="2006-06" db="EMBL/GenBank/DDBJ databases">
        <authorList>
            <person name="Moran M.A."/>
            <person name="Ferriera S."/>
            <person name="Johnson J."/>
            <person name="Kravitz S."/>
            <person name="Beeson K."/>
            <person name="Sutton G."/>
            <person name="Rogers Y.-H."/>
            <person name="Friedman R."/>
            <person name="Frazier M."/>
            <person name="Venter J.C."/>
        </authorList>
    </citation>
    <scope>NUCLEOTIDE SEQUENCE [LARGE SCALE GENOMIC DNA]</scope>
    <source>
        <strain evidence="2 3">E-37</strain>
    </source>
</reference>
<dbReference type="AlphaFoldDB" id="A3K2P5"/>
<keyword evidence="1" id="KW-0812">Transmembrane</keyword>
<evidence type="ECO:0008006" key="4">
    <source>
        <dbReference type="Google" id="ProtNLM"/>
    </source>
</evidence>
<organism evidence="2 3">
    <name type="scientific">Sagittula stellata (strain ATCC 700073 / DSM 11524 / E-37)</name>
    <dbReference type="NCBI Taxonomy" id="388399"/>
    <lineage>
        <taxon>Bacteria</taxon>
        <taxon>Pseudomonadati</taxon>
        <taxon>Pseudomonadota</taxon>
        <taxon>Alphaproteobacteria</taxon>
        <taxon>Rhodobacterales</taxon>
        <taxon>Roseobacteraceae</taxon>
        <taxon>Sagittula</taxon>
    </lineage>
</organism>